<evidence type="ECO:0000256" key="2">
    <source>
        <dbReference type="ARBA" id="ARBA00002803"/>
    </source>
</evidence>
<accession>A0A9D2RPJ6</accession>
<dbReference type="GO" id="GO:0009231">
    <property type="term" value="P:riboflavin biosynthetic process"/>
    <property type="evidence" value="ECO:0007669"/>
    <property type="project" value="UniProtKB-KW"/>
</dbReference>
<dbReference type="InterPro" id="IPR023366">
    <property type="entry name" value="ATP_synth_asu-like_sf"/>
</dbReference>
<protein>
    <recommendedName>
        <fullName evidence="5 9">Riboflavin synthase</fullName>
        <ecNumber evidence="4 9">2.5.1.9</ecNumber>
    </recommendedName>
</protein>
<keyword evidence="8" id="KW-0677">Repeat</keyword>
<dbReference type="InterPro" id="IPR026017">
    <property type="entry name" value="Lumazine-bd_dom"/>
</dbReference>
<comment type="caution">
    <text evidence="12">The sequence shown here is derived from an EMBL/GenBank/DDBJ whole genome shotgun (WGS) entry which is preliminary data.</text>
</comment>
<evidence type="ECO:0000256" key="7">
    <source>
        <dbReference type="ARBA" id="ARBA00022679"/>
    </source>
</evidence>
<comment type="catalytic activity">
    <reaction evidence="1">
        <text>2 6,7-dimethyl-8-(1-D-ribityl)lumazine + H(+) = 5-amino-6-(D-ribitylamino)uracil + riboflavin</text>
        <dbReference type="Rhea" id="RHEA:20772"/>
        <dbReference type="ChEBI" id="CHEBI:15378"/>
        <dbReference type="ChEBI" id="CHEBI:15934"/>
        <dbReference type="ChEBI" id="CHEBI:57986"/>
        <dbReference type="ChEBI" id="CHEBI:58201"/>
        <dbReference type="EC" id="2.5.1.9"/>
    </reaction>
</comment>
<comment type="function">
    <text evidence="2">Catalyzes the dismutation of two molecules of 6,7-dimethyl-8-ribityllumazine, resulting in the formation of riboflavin and 5-amino-6-(D-ribitylamino)uracil.</text>
</comment>
<reference evidence="12" key="2">
    <citation type="submission" date="2021-04" db="EMBL/GenBank/DDBJ databases">
        <authorList>
            <person name="Gilroy R."/>
        </authorList>
    </citation>
    <scope>NUCLEOTIDE SEQUENCE</scope>
    <source>
        <strain evidence="12">ChiHjej13B12-24818</strain>
    </source>
</reference>
<reference evidence="12" key="1">
    <citation type="journal article" date="2021" name="PeerJ">
        <title>Extensive microbial diversity within the chicken gut microbiome revealed by metagenomics and culture.</title>
        <authorList>
            <person name="Gilroy R."/>
            <person name="Ravi A."/>
            <person name="Getino M."/>
            <person name="Pursley I."/>
            <person name="Horton D.L."/>
            <person name="Alikhan N.F."/>
            <person name="Baker D."/>
            <person name="Gharbi K."/>
            <person name="Hall N."/>
            <person name="Watson M."/>
            <person name="Adriaenssens E.M."/>
            <person name="Foster-Nyarko E."/>
            <person name="Jarju S."/>
            <person name="Secka A."/>
            <person name="Antonio M."/>
            <person name="Oren A."/>
            <person name="Chaudhuri R.R."/>
            <person name="La Ragione R."/>
            <person name="Hildebrand F."/>
            <person name="Pallen M.J."/>
        </authorList>
    </citation>
    <scope>NUCLEOTIDE SEQUENCE</scope>
    <source>
        <strain evidence="12">ChiHjej13B12-24818</strain>
    </source>
</reference>
<organism evidence="12 13">
    <name type="scientific">Candidatus Brachybacterium merdavium</name>
    <dbReference type="NCBI Taxonomy" id="2838513"/>
    <lineage>
        <taxon>Bacteria</taxon>
        <taxon>Bacillati</taxon>
        <taxon>Actinomycetota</taxon>
        <taxon>Actinomycetes</taxon>
        <taxon>Micrococcales</taxon>
        <taxon>Dermabacteraceae</taxon>
        <taxon>Brachybacterium</taxon>
    </lineage>
</organism>
<feature type="domain" description="Lumazine-binding" evidence="11">
    <location>
        <begin position="1"/>
        <end position="96"/>
    </location>
</feature>
<evidence type="ECO:0000259" key="11">
    <source>
        <dbReference type="PROSITE" id="PS51177"/>
    </source>
</evidence>
<dbReference type="NCBIfam" id="NF006767">
    <property type="entry name" value="PRK09289.1"/>
    <property type="match status" value="1"/>
</dbReference>
<dbReference type="AlphaFoldDB" id="A0A9D2RPJ6"/>
<comment type="pathway">
    <text evidence="3">Cofactor biosynthesis; riboflavin biosynthesis; riboflavin from 2-hydroxy-3-oxobutyl phosphate and 5-amino-6-(D-ribitylamino)uracil: step 2/2.</text>
</comment>
<dbReference type="CDD" id="cd00402">
    <property type="entry name" value="Riboflavin_synthase_like"/>
    <property type="match status" value="1"/>
</dbReference>
<evidence type="ECO:0000313" key="12">
    <source>
        <dbReference type="EMBL" id="HJB10671.1"/>
    </source>
</evidence>
<dbReference type="Proteomes" id="UP000823823">
    <property type="component" value="Unassembled WGS sequence"/>
</dbReference>
<evidence type="ECO:0000256" key="10">
    <source>
        <dbReference type="PROSITE-ProRule" id="PRU00524"/>
    </source>
</evidence>
<evidence type="ECO:0000256" key="1">
    <source>
        <dbReference type="ARBA" id="ARBA00000968"/>
    </source>
</evidence>
<evidence type="ECO:0000256" key="5">
    <source>
        <dbReference type="ARBA" id="ARBA00013950"/>
    </source>
</evidence>
<dbReference type="InterPro" id="IPR017938">
    <property type="entry name" value="Riboflavin_synthase-like_b-brl"/>
</dbReference>
<evidence type="ECO:0000313" key="13">
    <source>
        <dbReference type="Proteomes" id="UP000823823"/>
    </source>
</evidence>
<dbReference type="NCBIfam" id="TIGR00187">
    <property type="entry name" value="ribE"/>
    <property type="match status" value="1"/>
</dbReference>
<feature type="repeat" description="Lumazine-binding" evidence="10">
    <location>
        <begin position="97"/>
        <end position="199"/>
    </location>
</feature>
<dbReference type="NCBIfam" id="NF009566">
    <property type="entry name" value="PRK13020.1"/>
    <property type="match status" value="1"/>
</dbReference>
<dbReference type="PIRSF" id="PIRSF000498">
    <property type="entry name" value="Riboflavin_syn_A"/>
    <property type="match status" value="1"/>
</dbReference>
<dbReference type="PANTHER" id="PTHR21098:SF0">
    <property type="entry name" value="RIBOFLAVIN SYNTHASE"/>
    <property type="match status" value="1"/>
</dbReference>
<dbReference type="InterPro" id="IPR001783">
    <property type="entry name" value="Lumazine-bd"/>
</dbReference>
<evidence type="ECO:0000256" key="6">
    <source>
        <dbReference type="ARBA" id="ARBA00022619"/>
    </source>
</evidence>
<dbReference type="FunFam" id="2.40.30.20:FF:000003">
    <property type="entry name" value="Riboflavin synthase, alpha subunit"/>
    <property type="match status" value="1"/>
</dbReference>
<dbReference type="PROSITE" id="PS51177">
    <property type="entry name" value="LUMAZINE_BIND"/>
    <property type="match status" value="2"/>
</dbReference>
<dbReference type="EMBL" id="DWZH01000068">
    <property type="protein sequence ID" value="HJB10671.1"/>
    <property type="molecule type" value="Genomic_DNA"/>
</dbReference>
<dbReference type="PANTHER" id="PTHR21098">
    <property type="entry name" value="RIBOFLAVIN SYNTHASE ALPHA CHAIN"/>
    <property type="match status" value="1"/>
</dbReference>
<evidence type="ECO:0000256" key="9">
    <source>
        <dbReference type="NCBIfam" id="TIGR00187"/>
    </source>
</evidence>
<evidence type="ECO:0000256" key="3">
    <source>
        <dbReference type="ARBA" id="ARBA00004887"/>
    </source>
</evidence>
<feature type="domain" description="Lumazine-binding" evidence="11">
    <location>
        <begin position="97"/>
        <end position="199"/>
    </location>
</feature>
<feature type="repeat" description="Lumazine-binding" evidence="10">
    <location>
        <begin position="1"/>
        <end position="96"/>
    </location>
</feature>
<evidence type="ECO:0000256" key="8">
    <source>
        <dbReference type="ARBA" id="ARBA00022737"/>
    </source>
</evidence>
<keyword evidence="6" id="KW-0686">Riboflavin biosynthesis</keyword>
<evidence type="ECO:0000256" key="4">
    <source>
        <dbReference type="ARBA" id="ARBA00012827"/>
    </source>
</evidence>
<sequence>MFTGIIEELGTLESIEPTESSARLRIRSPHVLTDVSDGDSIAVNGCCLTVTEHDRQTWTADVITTTLQATTLGTLTAGDRVNLERPLRADGRLGGHIVQGHVDGIGEVTSHDPTGTDGDGDRGALVRIALPEGITRYVVARGSLAVDGVSLTVAAVDDDTVTIGLIPETLARTTLGFRSPGSTVNIEVDVLAKYLEKQTETLLSAQAQMQR</sequence>
<dbReference type="Gene3D" id="2.40.30.20">
    <property type="match status" value="2"/>
</dbReference>
<dbReference type="SUPFAM" id="SSF63380">
    <property type="entry name" value="Riboflavin synthase domain-like"/>
    <property type="match status" value="2"/>
</dbReference>
<proteinExistence type="predicted"/>
<gene>
    <name evidence="12" type="ORF">H9786_09115</name>
</gene>
<dbReference type="EC" id="2.5.1.9" evidence="4 9"/>
<dbReference type="GO" id="GO:0004746">
    <property type="term" value="F:riboflavin synthase activity"/>
    <property type="evidence" value="ECO:0007669"/>
    <property type="project" value="UniProtKB-UniRule"/>
</dbReference>
<keyword evidence="7 12" id="KW-0808">Transferase</keyword>
<dbReference type="Pfam" id="PF00677">
    <property type="entry name" value="Lum_binding"/>
    <property type="match status" value="2"/>
</dbReference>
<name>A0A9D2RPJ6_9MICO</name>